<dbReference type="STRING" id="649639.Bcell_0748"/>
<organism evidence="7 8">
    <name type="scientific">Evansella cellulosilytica (strain ATCC 21833 / DSM 2522 / FERM P-1141 / JCM 9156 / N-4)</name>
    <name type="common">Bacillus cellulosilyticus</name>
    <dbReference type="NCBI Taxonomy" id="649639"/>
    <lineage>
        <taxon>Bacteria</taxon>
        <taxon>Bacillati</taxon>
        <taxon>Bacillota</taxon>
        <taxon>Bacilli</taxon>
        <taxon>Bacillales</taxon>
        <taxon>Bacillaceae</taxon>
        <taxon>Evansella</taxon>
    </lineage>
</organism>
<keyword evidence="8" id="KW-1185">Reference proteome</keyword>
<dbReference type="CDD" id="cd00268">
    <property type="entry name" value="DEADc"/>
    <property type="match status" value="1"/>
</dbReference>
<evidence type="ECO:0000259" key="6">
    <source>
        <dbReference type="PROSITE" id="PS51194"/>
    </source>
</evidence>
<dbReference type="Pfam" id="PF00271">
    <property type="entry name" value="Helicase_C"/>
    <property type="match status" value="1"/>
</dbReference>
<dbReference type="InterPro" id="IPR011545">
    <property type="entry name" value="DEAD/DEAH_box_helicase_dom"/>
</dbReference>
<accession>E6U025</accession>
<dbReference type="PROSITE" id="PS51192">
    <property type="entry name" value="HELICASE_ATP_BIND_1"/>
    <property type="match status" value="1"/>
</dbReference>
<gene>
    <name evidence="7" type="ordered locus">Bcell_0748</name>
</gene>
<dbReference type="PANTHER" id="PTHR47963:SF7">
    <property type="entry name" value="ATP-DEPENDENT RNA HELICASE YFML-RELATED"/>
    <property type="match status" value="1"/>
</dbReference>
<keyword evidence="4" id="KW-0067">ATP-binding</keyword>
<proteinExistence type="predicted"/>
<keyword evidence="2" id="KW-0378">Hydrolase</keyword>
<dbReference type="Proteomes" id="UP000001401">
    <property type="component" value="Chromosome"/>
</dbReference>
<dbReference type="InterPro" id="IPR001650">
    <property type="entry name" value="Helicase_C-like"/>
</dbReference>
<dbReference type="InterPro" id="IPR027417">
    <property type="entry name" value="P-loop_NTPase"/>
</dbReference>
<feature type="domain" description="Helicase C-terminal" evidence="6">
    <location>
        <begin position="215"/>
        <end position="374"/>
    </location>
</feature>
<keyword evidence="1" id="KW-0547">Nucleotide-binding</keyword>
<name>E6U025_EVAC2</name>
<evidence type="ECO:0000313" key="7">
    <source>
        <dbReference type="EMBL" id="ADU29029.1"/>
    </source>
</evidence>
<dbReference type="Pfam" id="PF00270">
    <property type="entry name" value="DEAD"/>
    <property type="match status" value="1"/>
</dbReference>
<dbReference type="PANTHER" id="PTHR47963">
    <property type="entry name" value="DEAD-BOX ATP-DEPENDENT RNA HELICASE 47, MITOCHONDRIAL"/>
    <property type="match status" value="1"/>
</dbReference>
<dbReference type="PROSITE" id="PS51194">
    <property type="entry name" value="HELICASE_CTER"/>
    <property type="match status" value="1"/>
</dbReference>
<reference evidence="7" key="1">
    <citation type="submission" date="2010-12" db="EMBL/GenBank/DDBJ databases">
        <title>Complete sequence of Bacillus cellulosilyticus DSM 2522.</title>
        <authorList>
            <consortium name="US DOE Joint Genome Institute"/>
            <person name="Lucas S."/>
            <person name="Copeland A."/>
            <person name="Lapidus A."/>
            <person name="Cheng J.-F."/>
            <person name="Bruce D."/>
            <person name="Goodwin L."/>
            <person name="Pitluck S."/>
            <person name="Chertkov O."/>
            <person name="Detter J.C."/>
            <person name="Han C."/>
            <person name="Tapia R."/>
            <person name="Land M."/>
            <person name="Hauser L."/>
            <person name="Jeffries C."/>
            <person name="Kyrpides N."/>
            <person name="Ivanova N."/>
            <person name="Mikhailova N."/>
            <person name="Brumm P."/>
            <person name="Mead D."/>
            <person name="Woyke T."/>
        </authorList>
    </citation>
    <scope>NUCLEOTIDE SEQUENCE [LARGE SCALE GENOMIC DNA]</scope>
    <source>
        <strain evidence="7">DSM 2522</strain>
    </source>
</reference>
<evidence type="ECO:0000259" key="5">
    <source>
        <dbReference type="PROSITE" id="PS51192"/>
    </source>
</evidence>
<dbReference type="InterPro" id="IPR044742">
    <property type="entry name" value="DEAD/DEAH_RhlB"/>
</dbReference>
<dbReference type="KEGG" id="bco:Bcell_0748"/>
<evidence type="ECO:0000256" key="4">
    <source>
        <dbReference type="ARBA" id="ARBA00022840"/>
    </source>
</evidence>
<dbReference type="CDD" id="cd18787">
    <property type="entry name" value="SF2_C_DEAD"/>
    <property type="match status" value="1"/>
</dbReference>
<feature type="domain" description="Helicase ATP-binding" evidence="5">
    <location>
        <begin position="35"/>
        <end position="205"/>
    </location>
</feature>
<dbReference type="AlphaFoldDB" id="E6U025"/>
<evidence type="ECO:0000256" key="3">
    <source>
        <dbReference type="ARBA" id="ARBA00022806"/>
    </source>
</evidence>
<evidence type="ECO:0000256" key="1">
    <source>
        <dbReference type="ARBA" id="ARBA00022741"/>
    </source>
</evidence>
<dbReference type="InterPro" id="IPR050547">
    <property type="entry name" value="DEAD_box_RNA_helicases"/>
</dbReference>
<dbReference type="GO" id="GO:0005829">
    <property type="term" value="C:cytosol"/>
    <property type="evidence" value="ECO:0007669"/>
    <property type="project" value="TreeGrafter"/>
</dbReference>
<dbReference type="Gene3D" id="3.40.50.300">
    <property type="entry name" value="P-loop containing nucleotide triphosphate hydrolases"/>
    <property type="match status" value="2"/>
</dbReference>
<dbReference type="GO" id="GO:0016787">
    <property type="term" value="F:hydrolase activity"/>
    <property type="evidence" value="ECO:0007669"/>
    <property type="project" value="UniProtKB-KW"/>
</dbReference>
<dbReference type="SUPFAM" id="SSF52540">
    <property type="entry name" value="P-loop containing nucleoside triphosphate hydrolases"/>
    <property type="match status" value="1"/>
</dbReference>
<dbReference type="eggNOG" id="COG0513">
    <property type="taxonomic scope" value="Bacteria"/>
</dbReference>
<dbReference type="GO" id="GO:0005524">
    <property type="term" value="F:ATP binding"/>
    <property type="evidence" value="ECO:0007669"/>
    <property type="project" value="UniProtKB-KW"/>
</dbReference>
<dbReference type="GO" id="GO:0009409">
    <property type="term" value="P:response to cold"/>
    <property type="evidence" value="ECO:0007669"/>
    <property type="project" value="TreeGrafter"/>
</dbReference>
<dbReference type="HOGENOM" id="CLU_003041_1_3_9"/>
<dbReference type="SMART" id="SM00490">
    <property type="entry name" value="HELICc"/>
    <property type="match status" value="1"/>
</dbReference>
<dbReference type="EMBL" id="CP002394">
    <property type="protein sequence ID" value="ADU29029.1"/>
    <property type="molecule type" value="Genomic_DNA"/>
</dbReference>
<dbReference type="GO" id="GO:0033592">
    <property type="term" value="F:RNA strand annealing activity"/>
    <property type="evidence" value="ECO:0007669"/>
    <property type="project" value="TreeGrafter"/>
</dbReference>
<dbReference type="RefSeq" id="WP_013487370.1">
    <property type="nucleotide sequence ID" value="NC_014829.1"/>
</dbReference>
<dbReference type="GO" id="GO:0003724">
    <property type="term" value="F:RNA helicase activity"/>
    <property type="evidence" value="ECO:0007669"/>
    <property type="project" value="TreeGrafter"/>
</dbReference>
<evidence type="ECO:0000313" key="8">
    <source>
        <dbReference type="Proteomes" id="UP000001401"/>
    </source>
</evidence>
<dbReference type="OrthoDB" id="9805696at2"/>
<sequence>MSHTSSIIHSFQPFLQEAWKKSHFKEVTEIQKQVIPAILEGQDIIAESPTGTGKTLAYLLPTLEKIDVNKKEMQVLIFASSRELVMQILEEIRIWTEGSSIGRAALIGGANVKRQIDKLKKKPQIVVATPGRAVELMQQKKLKVHEVKTVVFDEADQLFSNEHQKQIDHVLKSTLKDRQILVFSATLNELVEEKAKIRMNDAKVVRVKLDEEANNVEHVYIICEQRDKMTTLRRLINLKGLRALAFSNDIQLLSTYAAKLEYDGMPLGLLHSETTKQEREQALRQFREKRTPLLLATDVASRGLDIKELTHVFQLDVPRDAEQYKHRAGRTGRAGQEGTVISLVTEQEVQKLLQLGKKLSLTMYEKRLYKGELV</sequence>
<dbReference type="SMART" id="SM00487">
    <property type="entry name" value="DEXDc"/>
    <property type="match status" value="1"/>
</dbReference>
<protein>
    <submittedName>
        <fullName evidence="7">DEAD/DEAH box helicase domain protein</fullName>
    </submittedName>
</protein>
<evidence type="ECO:0000256" key="2">
    <source>
        <dbReference type="ARBA" id="ARBA00022801"/>
    </source>
</evidence>
<dbReference type="GO" id="GO:0005840">
    <property type="term" value="C:ribosome"/>
    <property type="evidence" value="ECO:0007669"/>
    <property type="project" value="TreeGrafter"/>
</dbReference>
<dbReference type="InterPro" id="IPR014001">
    <property type="entry name" value="Helicase_ATP-bd"/>
</dbReference>
<keyword evidence="3 7" id="KW-0347">Helicase</keyword>